<dbReference type="EMBL" id="ML734984">
    <property type="protein sequence ID" value="KAB8204011.1"/>
    <property type="molecule type" value="Genomic_DNA"/>
</dbReference>
<gene>
    <name evidence="1" type="ORF">BDV34DRAFT_226754</name>
</gene>
<keyword evidence="2" id="KW-1185">Reference proteome</keyword>
<accession>A0A5N6DFM4</accession>
<evidence type="ECO:0000313" key="2">
    <source>
        <dbReference type="Proteomes" id="UP000326532"/>
    </source>
</evidence>
<sequence length="230" mass="26038">MAVVVNPYIPLASVEDREKYLSLVYDVAHETHKNEPECLAYCWTRPVSTSETPTDGHTFVQGLEVYKSLDALVVAHRSSSPYLKMREVVNSTGLITFPKGGVPMYEPAGTGFLTKKGAAESVSTANQFVVIQYTVKGSDNFSFFLDQEKMFCNEMRVTEGVETLWCFVPDYKEIEIPITIFIRLADASYYGELEARILSFEETTLAADTISKTRWWKGEGFGFFRHQVDY</sequence>
<dbReference type="AlphaFoldDB" id="A0A5N6DFM4"/>
<evidence type="ECO:0000313" key="1">
    <source>
        <dbReference type="EMBL" id="KAB8204011.1"/>
    </source>
</evidence>
<dbReference type="Gene3D" id="3.30.70.100">
    <property type="match status" value="1"/>
</dbReference>
<name>A0A5N6DFM4_ASPPA</name>
<dbReference type="Proteomes" id="UP000326532">
    <property type="component" value="Unassembled WGS sequence"/>
</dbReference>
<proteinExistence type="predicted"/>
<reference evidence="1 2" key="1">
    <citation type="submission" date="2019-04" db="EMBL/GenBank/DDBJ databases">
        <title>Fungal friends and foes A comparative genomics study of 23 Aspergillus species from section Flavi.</title>
        <authorList>
            <consortium name="DOE Joint Genome Institute"/>
            <person name="Kjaerbolling I."/>
            <person name="Vesth T.C."/>
            <person name="Frisvad J.C."/>
            <person name="Nybo J.L."/>
            <person name="Theobald S."/>
            <person name="Kildgaard S."/>
            <person name="Petersen T.I."/>
            <person name="Kuo A."/>
            <person name="Sato A."/>
            <person name="Lyhne E.K."/>
            <person name="Kogle M.E."/>
            <person name="Wiebenga A."/>
            <person name="Kun R.S."/>
            <person name="Lubbers R.J."/>
            <person name="Makela M.R."/>
            <person name="Barry K."/>
            <person name="Chovatia M."/>
            <person name="Clum A."/>
            <person name="Daum C."/>
            <person name="Haridas S."/>
            <person name="He G."/>
            <person name="LaButti K."/>
            <person name="Lipzen A."/>
            <person name="Mondo S."/>
            <person name="Pangilinan J."/>
            <person name="Riley R."/>
            <person name="Salamov A."/>
            <person name="Simmons B.A."/>
            <person name="Magnuson J.K."/>
            <person name="Henrissat B."/>
            <person name="Mortensen U.H."/>
            <person name="Larsen T.O."/>
            <person name="De vries R.P."/>
            <person name="Grigoriev I.V."/>
            <person name="Machida M."/>
            <person name="Baker S.E."/>
            <person name="Andersen M.R."/>
        </authorList>
    </citation>
    <scope>NUCLEOTIDE SEQUENCE [LARGE SCALE GENOMIC DNA]</scope>
    <source>
        <strain evidence="1 2">CBS 117618</strain>
    </source>
</reference>
<organism evidence="1 2">
    <name type="scientific">Aspergillus parasiticus</name>
    <dbReference type="NCBI Taxonomy" id="5067"/>
    <lineage>
        <taxon>Eukaryota</taxon>
        <taxon>Fungi</taxon>
        <taxon>Dikarya</taxon>
        <taxon>Ascomycota</taxon>
        <taxon>Pezizomycotina</taxon>
        <taxon>Eurotiomycetes</taxon>
        <taxon>Eurotiomycetidae</taxon>
        <taxon>Eurotiales</taxon>
        <taxon>Aspergillaceae</taxon>
        <taxon>Aspergillus</taxon>
        <taxon>Aspergillus subgen. Circumdati</taxon>
    </lineage>
</organism>
<protein>
    <submittedName>
        <fullName evidence="1">Uncharacterized protein</fullName>
    </submittedName>
</protein>
<dbReference type="VEuPathDB" id="FungiDB:BDV34DRAFT_226754"/>